<keyword evidence="2" id="KW-1185">Reference proteome</keyword>
<organism evidence="1 2">
    <name type="scientific">Bradyrhizobium sediminis</name>
    <dbReference type="NCBI Taxonomy" id="2840469"/>
    <lineage>
        <taxon>Bacteria</taxon>
        <taxon>Pseudomonadati</taxon>
        <taxon>Pseudomonadota</taxon>
        <taxon>Alphaproteobacteria</taxon>
        <taxon>Hyphomicrobiales</taxon>
        <taxon>Nitrobacteraceae</taxon>
        <taxon>Bradyrhizobium</taxon>
    </lineage>
</organism>
<reference evidence="1 2" key="1">
    <citation type="submission" date="2021-06" db="EMBL/GenBank/DDBJ databases">
        <title>Bradyrhizobium sp. S2-11-4 Genome sequencing.</title>
        <authorList>
            <person name="Jin L."/>
        </authorList>
    </citation>
    <scope>NUCLEOTIDE SEQUENCE [LARGE SCALE GENOMIC DNA]</scope>
    <source>
        <strain evidence="1 2">S2-11-4</strain>
    </source>
</reference>
<protein>
    <submittedName>
        <fullName evidence="1">GYD domain-containing protein</fullName>
    </submittedName>
</protein>
<evidence type="ECO:0000313" key="1">
    <source>
        <dbReference type="EMBL" id="QWG22313.1"/>
    </source>
</evidence>
<dbReference type="Proteomes" id="UP000676951">
    <property type="component" value="Chromosome"/>
</dbReference>
<dbReference type="EMBL" id="CP076136">
    <property type="protein sequence ID" value="QWG22313.1"/>
    <property type="molecule type" value="Genomic_DNA"/>
</dbReference>
<dbReference type="Pfam" id="PF08734">
    <property type="entry name" value="GYD"/>
    <property type="match status" value="1"/>
</dbReference>
<dbReference type="RefSeq" id="WP_215603082.1">
    <property type="nucleotide sequence ID" value="NZ_CP076136.1"/>
</dbReference>
<name>A0A975NVU4_9BRAD</name>
<dbReference type="InterPro" id="IPR014845">
    <property type="entry name" value="GYD/TTHA1554"/>
</dbReference>
<dbReference type="AlphaFoldDB" id="A0A975NVU4"/>
<gene>
    <name evidence="1" type="ORF">KMZ93_20390</name>
</gene>
<evidence type="ECO:0000313" key="2">
    <source>
        <dbReference type="Proteomes" id="UP000676951"/>
    </source>
</evidence>
<accession>A0A975NVU4</accession>
<sequence>MPTFIMLTRLNPDAVRSPKGLEQLERDAMKRVREQCPEVEWLSSYAVLGPCDYLDVFKANDIETAARVSTLLRTFGHAQTEIWTATEWDRFKEIVRTLPGPV</sequence>
<proteinExistence type="predicted"/>